<evidence type="ECO:0000256" key="1">
    <source>
        <dbReference type="ARBA" id="ARBA00022448"/>
    </source>
</evidence>
<comment type="caution">
    <text evidence="10">The sequence shown here is derived from an EMBL/GenBank/DDBJ whole genome shotgun (WGS) entry which is preliminary data.</text>
</comment>
<dbReference type="InterPro" id="IPR005467">
    <property type="entry name" value="His_kinase_dom"/>
</dbReference>
<dbReference type="InterPro" id="IPR003594">
    <property type="entry name" value="HATPase_dom"/>
</dbReference>
<gene>
    <name evidence="10" type="ORF">J2S74_000198</name>
</gene>
<dbReference type="SUPFAM" id="SSF55874">
    <property type="entry name" value="ATPase domain of HSP90 chaperone/DNA topoisomerase II/histidine kinase"/>
    <property type="match status" value="1"/>
</dbReference>
<keyword evidence="4" id="KW-0547">Nucleotide-binding</keyword>
<dbReference type="EMBL" id="JAUSUG010000001">
    <property type="protein sequence ID" value="MDQ0252826.1"/>
    <property type="molecule type" value="Genomic_DNA"/>
</dbReference>
<dbReference type="InterPro" id="IPR050107">
    <property type="entry name" value="ABC_carbohydrate_import_ATPase"/>
</dbReference>
<keyword evidence="11" id="KW-1185">Reference proteome</keyword>
<keyword evidence="3" id="KW-0677">Repeat</keyword>
<dbReference type="InterPro" id="IPR003018">
    <property type="entry name" value="GAF"/>
</dbReference>
<dbReference type="InterPro" id="IPR003439">
    <property type="entry name" value="ABC_transporter-like_ATP-bd"/>
</dbReference>
<feature type="domain" description="ABC transporter" evidence="9">
    <location>
        <begin position="6"/>
        <end position="241"/>
    </location>
</feature>
<keyword evidence="2" id="KW-0808">Transferase</keyword>
<dbReference type="Gene3D" id="3.30.565.10">
    <property type="entry name" value="Histidine kinase-like ATPase, C-terminal domain"/>
    <property type="match status" value="1"/>
</dbReference>
<dbReference type="PROSITE" id="PS50109">
    <property type="entry name" value="HIS_KIN"/>
    <property type="match status" value="1"/>
</dbReference>
<sequence>MYGNILEFHDITYSNTDGKFNNLHLNLGYQEIHALIIKNSSEQNLLMEYFNLLEQKRNIKGKVIFKGKMLDRRKITENNIALLHQKPLLINNFSVAENLSLTNIPQIKFLPFINWRRVKRNAKSIIEELDFQINWKTKVKSLSNENKRIVYLAGVLLNKPEVIIMHEPMDGLSAKNAAKVYKIIKQYKEDGCSILYITKQWEEALKLADRITILSKGKITDEMSVTTAQKDPERLLKAMGNYKHKGAEKDREDDLQHVLEAVYKASEFLTSEYELKDILLLVAREATNILNSDGSNIYLIDESTGSIIDNYEFKKKKHLQTQLKKDAIINIAHENDIYYVNQNEKDFNTLFEKNNNVKTIICVPVLIRSQVTGLIQIYYENFYVYSKEEVKYLSALARHAAIAIDSTRLMGRSALLQESHHRIKNNLQSIVGLMTLQKQFVKKNSEKSITDTLDNIISRVKSIAAVHDLLSKERLGRSIINVREIIEAIVNFNHVDPDISIYLDLDDIFIPYSKASSIALIINELVTNCLKHAFDHLTEGVIHIKCKRIQELVCITVNDNGNGLPEDFDVNKLDSLGLSILHSIVRNEFKGEMKFFHKDGTSVFITFHIDKIFLHY</sequence>
<dbReference type="PROSITE" id="PS50893">
    <property type="entry name" value="ABC_TRANSPORTER_2"/>
    <property type="match status" value="1"/>
</dbReference>
<reference evidence="10 11" key="1">
    <citation type="submission" date="2023-07" db="EMBL/GenBank/DDBJ databases">
        <title>Genomic Encyclopedia of Type Strains, Phase IV (KMG-IV): sequencing the most valuable type-strain genomes for metagenomic binning, comparative biology and taxonomic classification.</title>
        <authorList>
            <person name="Goeker M."/>
        </authorList>
    </citation>
    <scope>NUCLEOTIDE SEQUENCE [LARGE SCALE GENOMIC DNA]</scope>
    <source>
        <strain evidence="10 11">DSM 9768</strain>
    </source>
</reference>
<evidence type="ECO:0000256" key="2">
    <source>
        <dbReference type="ARBA" id="ARBA00022679"/>
    </source>
</evidence>
<dbReference type="InterPro" id="IPR029016">
    <property type="entry name" value="GAF-like_dom_sf"/>
</dbReference>
<dbReference type="InterPro" id="IPR027417">
    <property type="entry name" value="P-loop_NTPase"/>
</dbReference>
<dbReference type="SUPFAM" id="SSF52540">
    <property type="entry name" value="P-loop containing nucleoside triphosphate hydrolases"/>
    <property type="match status" value="1"/>
</dbReference>
<dbReference type="Pfam" id="PF02518">
    <property type="entry name" value="HATPase_c"/>
    <property type="match status" value="1"/>
</dbReference>
<dbReference type="SMART" id="SM00065">
    <property type="entry name" value="GAF"/>
    <property type="match status" value="1"/>
</dbReference>
<evidence type="ECO:0000313" key="10">
    <source>
        <dbReference type="EMBL" id="MDQ0252826.1"/>
    </source>
</evidence>
<evidence type="ECO:0000313" key="11">
    <source>
        <dbReference type="Proteomes" id="UP001230005"/>
    </source>
</evidence>
<proteinExistence type="predicted"/>
<dbReference type="InterPro" id="IPR011495">
    <property type="entry name" value="Sig_transdc_His_kin_sub2_dim/P"/>
</dbReference>
<accession>A0ABT9ZNL8</accession>
<keyword evidence="5" id="KW-0418">Kinase</keyword>
<dbReference type="PANTHER" id="PTHR43790">
    <property type="entry name" value="CARBOHYDRATE TRANSPORT ATP-BINDING PROTEIN MG119-RELATED"/>
    <property type="match status" value="1"/>
</dbReference>
<dbReference type="InterPro" id="IPR036890">
    <property type="entry name" value="HATPase_C_sf"/>
</dbReference>
<dbReference type="Proteomes" id="UP001230005">
    <property type="component" value="Unassembled WGS sequence"/>
</dbReference>
<feature type="domain" description="Histidine kinase" evidence="8">
    <location>
        <begin position="418"/>
        <end position="611"/>
    </location>
</feature>
<dbReference type="Pfam" id="PF13185">
    <property type="entry name" value="GAF_2"/>
    <property type="match status" value="1"/>
</dbReference>
<dbReference type="SUPFAM" id="SSF55781">
    <property type="entry name" value="GAF domain-like"/>
    <property type="match status" value="1"/>
</dbReference>
<dbReference type="GO" id="GO:0005524">
    <property type="term" value="F:ATP binding"/>
    <property type="evidence" value="ECO:0007669"/>
    <property type="project" value="UniProtKB-KW"/>
</dbReference>
<evidence type="ECO:0000256" key="3">
    <source>
        <dbReference type="ARBA" id="ARBA00022737"/>
    </source>
</evidence>
<protein>
    <submittedName>
        <fullName evidence="10">Ribose transport system ATP-binding protein</fullName>
    </submittedName>
</protein>
<evidence type="ECO:0000259" key="9">
    <source>
        <dbReference type="PROSITE" id="PS50893"/>
    </source>
</evidence>
<name>A0ABT9ZNL8_9BACI</name>
<dbReference type="PANTHER" id="PTHR43790:SF9">
    <property type="entry name" value="GALACTOFURANOSE TRANSPORTER ATP-BINDING PROTEIN YTFR"/>
    <property type="match status" value="1"/>
</dbReference>
<dbReference type="Gene3D" id="3.40.50.300">
    <property type="entry name" value="P-loop containing nucleotide triphosphate hydrolases"/>
    <property type="match status" value="1"/>
</dbReference>
<evidence type="ECO:0000256" key="4">
    <source>
        <dbReference type="ARBA" id="ARBA00022741"/>
    </source>
</evidence>
<dbReference type="Pfam" id="PF07568">
    <property type="entry name" value="HisKA_2"/>
    <property type="match status" value="1"/>
</dbReference>
<dbReference type="Pfam" id="PF00005">
    <property type="entry name" value="ABC_tran"/>
    <property type="match status" value="1"/>
</dbReference>
<evidence type="ECO:0000256" key="6">
    <source>
        <dbReference type="ARBA" id="ARBA00022840"/>
    </source>
</evidence>
<dbReference type="Gene3D" id="3.30.450.40">
    <property type="match status" value="1"/>
</dbReference>
<dbReference type="RefSeq" id="WP_307320697.1">
    <property type="nucleotide sequence ID" value="NZ_JAUSUG010000001.1"/>
</dbReference>
<dbReference type="SMART" id="SM00387">
    <property type="entry name" value="HATPase_c"/>
    <property type="match status" value="1"/>
</dbReference>
<keyword evidence="7" id="KW-0902">Two-component regulatory system</keyword>
<keyword evidence="1" id="KW-0813">Transport</keyword>
<organism evidence="10 11">
    <name type="scientific">Evansella vedderi</name>
    <dbReference type="NCBI Taxonomy" id="38282"/>
    <lineage>
        <taxon>Bacteria</taxon>
        <taxon>Bacillati</taxon>
        <taxon>Bacillota</taxon>
        <taxon>Bacilli</taxon>
        <taxon>Bacillales</taxon>
        <taxon>Bacillaceae</taxon>
        <taxon>Evansella</taxon>
    </lineage>
</organism>
<keyword evidence="6 10" id="KW-0067">ATP-binding</keyword>
<evidence type="ECO:0000259" key="8">
    <source>
        <dbReference type="PROSITE" id="PS50109"/>
    </source>
</evidence>
<evidence type="ECO:0000256" key="5">
    <source>
        <dbReference type="ARBA" id="ARBA00022777"/>
    </source>
</evidence>
<evidence type="ECO:0000256" key="7">
    <source>
        <dbReference type="ARBA" id="ARBA00023012"/>
    </source>
</evidence>